<reference evidence="3 4" key="1">
    <citation type="submission" date="2009-06" db="EMBL/GenBank/DDBJ databases">
        <title>Complete sequence of Desulfovibrio salexigens DSM 2638.</title>
        <authorList>
            <consortium name="US DOE Joint Genome Institute"/>
            <person name="Lucas S."/>
            <person name="Copeland A."/>
            <person name="Lapidus A."/>
            <person name="Glavina del Rio T."/>
            <person name="Tice H."/>
            <person name="Bruce D."/>
            <person name="Goodwin L."/>
            <person name="Pitluck S."/>
            <person name="Munk A.C."/>
            <person name="Brettin T."/>
            <person name="Detter J.C."/>
            <person name="Han C."/>
            <person name="Tapia R."/>
            <person name="Larimer F."/>
            <person name="Land M."/>
            <person name="Hauser L."/>
            <person name="Kyrpides N."/>
            <person name="Anderson I."/>
            <person name="Wall J.D."/>
            <person name="Arkin A.P."/>
            <person name="Dehal P."/>
            <person name="Chivian D."/>
            <person name="Giles B."/>
            <person name="Hazen T.C."/>
        </authorList>
    </citation>
    <scope>NUCLEOTIDE SEQUENCE [LARGE SCALE GENOMIC DNA]</scope>
    <source>
        <strain evidence="4">ATCC 14822 / DSM 2638 / NCIMB 8403 / VKM B-1763</strain>
    </source>
</reference>
<dbReference type="Proteomes" id="UP000002601">
    <property type="component" value="Chromosome"/>
</dbReference>
<evidence type="ECO:0000256" key="1">
    <source>
        <dbReference type="SAM" id="SignalP"/>
    </source>
</evidence>
<dbReference type="KEGG" id="dsa:Desal_1308"/>
<evidence type="ECO:0000313" key="3">
    <source>
        <dbReference type="EMBL" id="ACS79370.1"/>
    </source>
</evidence>
<organism evidence="3 4">
    <name type="scientific">Maridesulfovibrio salexigens (strain ATCC 14822 / DSM 2638 / NCIMB 8403 / VKM B-1763)</name>
    <name type="common">Desulfovibrio salexigens</name>
    <dbReference type="NCBI Taxonomy" id="526222"/>
    <lineage>
        <taxon>Bacteria</taxon>
        <taxon>Pseudomonadati</taxon>
        <taxon>Thermodesulfobacteriota</taxon>
        <taxon>Desulfovibrionia</taxon>
        <taxon>Desulfovibrionales</taxon>
        <taxon>Desulfovibrionaceae</taxon>
        <taxon>Maridesulfovibrio</taxon>
    </lineage>
</organism>
<feature type="signal peptide" evidence="1">
    <location>
        <begin position="1"/>
        <end position="31"/>
    </location>
</feature>
<evidence type="ECO:0000313" key="4">
    <source>
        <dbReference type="Proteomes" id="UP000002601"/>
    </source>
</evidence>
<evidence type="ECO:0000259" key="2">
    <source>
        <dbReference type="Pfam" id="PF00497"/>
    </source>
</evidence>
<gene>
    <name evidence="3" type="ordered locus">Desal_1308</name>
</gene>
<dbReference type="SUPFAM" id="SSF53850">
    <property type="entry name" value="Periplasmic binding protein-like II"/>
    <property type="match status" value="1"/>
</dbReference>
<accession>C6C1X4</accession>
<sequence>MCSLSINPNFKRISNLLIFLALCVFSTLTSAAAQELNPNIIQYHTQEWKGVTNRNGTGLYHDLMKEIFTDQGIKVETKYYPFKRALLNVEKGNADISGGTEKDSPNYIHSRYPAWVVRSTAMFDKKYLPDWKGLETIREHIDKTVSPPVTGEEYGIPLHEVRTRYAAIRMVVRDKMRYYIDDYTILKDLFHKNGGLAFEEGKETSDLANVDWSRFTIQELPKREWRMVFPNTERGRMVREIFDAGFKRLYESGKLRELYAKWDLQDVMVQEIHPETNSTRQNPKK</sequence>
<dbReference type="AlphaFoldDB" id="C6C1X4"/>
<name>C6C1X4_MARSD</name>
<dbReference type="HOGENOM" id="CLU_094477_0_0_7"/>
<dbReference type="EMBL" id="CP001649">
    <property type="protein sequence ID" value="ACS79370.1"/>
    <property type="molecule type" value="Genomic_DNA"/>
</dbReference>
<keyword evidence="4" id="KW-1185">Reference proteome</keyword>
<keyword evidence="1" id="KW-0732">Signal</keyword>
<protein>
    <recommendedName>
        <fullName evidence="2">Solute-binding protein family 3/N-terminal domain-containing protein</fullName>
    </recommendedName>
</protein>
<dbReference type="Pfam" id="PF00497">
    <property type="entry name" value="SBP_bac_3"/>
    <property type="match status" value="1"/>
</dbReference>
<feature type="domain" description="Solute-binding protein family 3/N-terminal" evidence="2">
    <location>
        <begin position="52"/>
        <end position="262"/>
    </location>
</feature>
<dbReference type="RefSeq" id="WP_015851188.1">
    <property type="nucleotide sequence ID" value="NC_012881.1"/>
</dbReference>
<dbReference type="eggNOG" id="COG0834">
    <property type="taxonomic scope" value="Bacteria"/>
</dbReference>
<dbReference type="InterPro" id="IPR001638">
    <property type="entry name" value="Solute-binding_3/MltF_N"/>
</dbReference>
<feature type="chain" id="PRO_5002962896" description="Solute-binding protein family 3/N-terminal domain-containing protein" evidence="1">
    <location>
        <begin position="32"/>
        <end position="285"/>
    </location>
</feature>
<dbReference type="Gene3D" id="3.40.190.10">
    <property type="entry name" value="Periplasmic binding protein-like II"/>
    <property type="match status" value="2"/>
</dbReference>
<dbReference type="STRING" id="526222.Desal_1308"/>
<proteinExistence type="predicted"/>